<dbReference type="OrthoDB" id="2274698at2759"/>
<gene>
    <name evidence="2" type="ORF">PENARI_c003G02553</name>
</gene>
<comment type="caution">
    <text evidence="2">The sequence shown here is derived from an EMBL/GenBank/DDBJ whole genome shotgun (WGS) entry which is preliminary data.</text>
</comment>
<sequence>MTTAENVPKLSQPGILSRLNPSTWWSKLELDSRTMLMMLKGALAPTITIAIYQSDAISNITTTIGYLSALISVLSQALMPRAKFIKIMFFDLISL</sequence>
<dbReference type="AlphaFoldDB" id="A0A1F5LS29"/>
<evidence type="ECO:0000313" key="2">
    <source>
        <dbReference type="EMBL" id="OGE55937.1"/>
    </source>
</evidence>
<feature type="transmembrane region" description="Helical" evidence="1">
    <location>
        <begin position="60"/>
        <end position="79"/>
    </location>
</feature>
<dbReference type="PANTHER" id="PTHR37994">
    <property type="entry name" value="ARAE_2_N DOMAIN-CONTAINING PROTEIN-RELATED"/>
    <property type="match status" value="1"/>
</dbReference>
<dbReference type="Proteomes" id="UP000177622">
    <property type="component" value="Unassembled WGS sequence"/>
</dbReference>
<dbReference type="PANTHER" id="PTHR37994:SF4">
    <property type="entry name" value="ER TRANSPORTER 6TM N-TERMINAL DOMAIN-CONTAINING PROTEIN-RELATED"/>
    <property type="match status" value="1"/>
</dbReference>
<reference evidence="2 3" key="1">
    <citation type="journal article" date="2016" name="Sci. Rep.">
        <title>Penicillium arizonense, a new, genome sequenced fungal species, reveals a high chemical diversity in secreted metabolites.</title>
        <authorList>
            <person name="Grijseels S."/>
            <person name="Nielsen J.C."/>
            <person name="Randelovic M."/>
            <person name="Nielsen J."/>
            <person name="Nielsen K.F."/>
            <person name="Workman M."/>
            <person name="Frisvad J.C."/>
        </authorList>
    </citation>
    <scope>NUCLEOTIDE SEQUENCE [LARGE SCALE GENOMIC DNA]</scope>
    <source>
        <strain evidence="2 3">CBS 141311</strain>
    </source>
</reference>
<dbReference type="STRING" id="1835702.A0A1F5LS29"/>
<protein>
    <submittedName>
        <fullName evidence="2">Uncharacterized protein</fullName>
    </submittedName>
</protein>
<keyword evidence="1" id="KW-0812">Transmembrane</keyword>
<keyword evidence="3" id="KW-1185">Reference proteome</keyword>
<keyword evidence="1" id="KW-0472">Membrane</keyword>
<dbReference type="EMBL" id="LXJU01000003">
    <property type="protein sequence ID" value="OGE55937.1"/>
    <property type="molecule type" value="Genomic_DNA"/>
</dbReference>
<name>A0A1F5LS29_PENAI</name>
<proteinExistence type="predicted"/>
<organism evidence="2 3">
    <name type="scientific">Penicillium arizonense</name>
    <dbReference type="NCBI Taxonomy" id="1835702"/>
    <lineage>
        <taxon>Eukaryota</taxon>
        <taxon>Fungi</taxon>
        <taxon>Dikarya</taxon>
        <taxon>Ascomycota</taxon>
        <taxon>Pezizomycotina</taxon>
        <taxon>Eurotiomycetes</taxon>
        <taxon>Eurotiomycetidae</taxon>
        <taxon>Eurotiales</taxon>
        <taxon>Aspergillaceae</taxon>
        <taxon>Penicillium</taxon>
    </lineage>
</organism>
<accession>A0A1F5LS29</accession>
<dbReference type="GeneID" id="34572904"/>
<evidence type="ECO:0000313" key="3">
    <source>
        <dbReference type="Proteomes" id="UP000177622"/>
    </source>
</evidence>
<evidence type="ECO:0000256" key="1">
    <source>
        <dbReference type="SAM" id="Phobius"/>
    </source>
</evidence>
<keyword evidence="1" id="KW-1133">Transmembrane helix</keyword>
<dbReference type="RefSeq" id="XP_022491366.1">
    <property type="nucleotide sequence ID" value="XM_022628170.1"/>
</dbReference>